<reference evidence="1" key="1">
    <citation type="journal article" date="2020" name="mSystems">
        <title>Genome- and Community-Level Interaction Insights into Carbon Utilization and Element Cycling Functions of Hydrothermarchaeota in Hydrothermal Sediment.</title>
        <authorList>
            <person name="Zhou Z."/>
            <person name="Liu Y."/>
            <person name="Xu W."/>
            <person name="Pan J."/>
            <person name="Luo Z.H."/>
            <person name="Li M."/>
        </authorList>
    </citation>
    <scope>NUCLEOTIDE SEQUENCE [LARGE SCALE GENOMIC DNA]</scope>
    <source>
        <strain evidence="1">HyVt-501</strain>
    </source>
</reference>
<evidence type="ECO:0008006" key="2">
    <source>
        <dbReference type="Google" id="ProtNLM"/>
    </source>
</evidence>
<accession>A0A7C5L3M9</accession>
<dbReference type="SUPFAM" id="SSF53850">
    <property type="entry name" value="Periplasmic binding protein-like II"/>
    <property type="match status" value="1"/>
</dbReference>
<gene>
    <name evidence="1" type="ORF">ENJ61_08310</name>
</gene>
<protein>
    <recommendedName>
        <fullName evidence="2">Phosphate ABC transporter substrate-binding protein</fullName>
    </recommendedName>
</protein>
<comment type="caution">
    <text evidence="1">The sequence shown here is derived from an EMBL/GenBank/DDBJ whole genome shotgun (WGS) entry which is preliminary data.</text>
</comment>
<dbReference type="Proteomes" id="UP000885792">
    <property type="component" value="Unassembled WGS sequence"/>
</dbReference>
<evidence type="ECO:0000313" key="1">
    <source>
        <dbReference type="EMBL" id="HHJ64892.1"/>
    </source>
</evidence>
<name>A0A7C5L3M9_AQUAO</name>
<sequence length="138" mass="15877">MGVRRLLLLLAGLSFCRAGDIVFIVSERVEVEKLTIREVRKIFLREKDFIVAITAFPINLPPENPLRKVVESRILGMDEEDLQLFWNRKYLNGIEPPLVLSSQEAVKAFVRKVPGAIGYIDEDLLRDEGLKVVFRLKR</sequence>
<organism evidence="1">
    <name type="scientific">Aquifex aeolicus</name>
    <dbReference type="NCBI Taxonomy" id="63363"/>
    <lineage>
        <taxon>Bacteria</taxon>
        <taxon>Pseudomonadati</taxon>
        <taxon>Aquificota</taxon>
        <taxon>Aquificia</taxon>
        <taxon>Aquificales</taxon>
        <taxon>Aquificaceae</taxon>
        <taxon>Aquifex</taxon>
    </lineage>
</organism>
<dbReference type="Gene3D" id="3.40.190.10">
    <property type="entry name" value="Periplasmic binding protein-like II"/>
    <property type="match status" value="1"/>
</dbReference>
<proteinExistence type="predicted"/>
<dbReference type="AlphaFoldDB" id="A0A7C5L3M9"/>
<dbReference type="EMBL" id="DRNB01000306">
    <property type="protein sequence ID" value="HHJ64892.1"/>
    <property type="molecule type" value="Genomic_DNA"/>
</dbReference>